<feature type="domain" description="RanBP2-type" evidence="5">
    <location>
        <begin position="235"/>
        <end position="260"/>
    </location>
</feature>
<dbReference type="InterPro" id="IPR001876">
    <property type="entry name" value="Znf_RanBP2"/>
</dbReference>
<gene>
    <name evidence="6" type="ORF">EVOR1521_LOCUS31366</name>
</gene>
<dbReference type="Proteomes" id="UP001178507">
    <property type="component" value="Unassembled WGS sequence"/>
</dbReference>
<dbReference type="AlphaFoldDB" id="A0AA36JRQ9"/>
<dbReference type="EMBL" id="CAUJNA010003827">
    <property type="protein sequence ID" value="CAJ1410565.1"/>
    <property type="molecule type" value="Genomic_DNA"/>
</dbReference>
<feature type="domain" description="RanBP2-type" evidence="5">
    <location>
        <begin position="1"/>
        <end position="28"/>
    </location>
</feature>
<dbReference type="GO" id="GO:0008270">
    <property type="term" value="F:zinc ion binding"/>
    <property type="evidence" value="ECO:0007669"/>
    <property type="project" value="UniProtKB-KW"/>
</dbReference>
<feature type="region of interest" description="Disordered" evidence="4">
    <location>
        <begin position="72"/>
        <end position="109"/>
    </location>
</feature>
<comment type="caution">
    <text evidence="6">The sequence shown here is derived from an EMBL/GenBank/DDBJ whole genome shotgun (WGS) entry which is preliminary data.</text>
</comment>
<keyword evidence="7" id="KW-1185">Reference proteome</keyword>
<evidence type="ECO:0000256" key="1">
    <source>
        <dbReference type="ARBA" id="ARBA00022723"/>
    </source>
</evidence>
<keyword evidence="1" id="KW-0479">Metal-binding</keyword>
<dbReference type="SMART" id="SM00547">
    <property type="entry name" value="ZnF_RBZ"/>
    <property type="match status" value="4"/>
</dbReference>
<feature type="compositionally biased region" description="Pro residues" evidence="4">
    <location>
        <begin position="73"/>
        <end position="82"/>
    </location>
</feature>
<protein>
    <recommendedName>
        <fullName evidence="5">RanBP2-type domain-containing protein</fullName>
    </recommendedName>
</protein>
<evidence type="ECO:0000256" key="3">
    <source>
        <dbReference type="ARBA" id="ARBA00022833"/>
    </source>
</evidence>
<dbReference type="GO" id="GO:0070475">
    <property type="term" value="P:rRNA base methylation"/>
    <property type="evidence" value="ECO:0007669"/>
    <property type="project" value="InterPro"/>
</dbReference>
<dbReference type="Pfam" id="PF10354">
    <property type="entry name" value="BMT5-like"/>
    <property type="match status" value="1"/>
</dbReference>
<feature type="compositionally biased region" description="Low complexity" evidence="4">
    <location>
        <begin position="83"/>
        <end position="93"/>
    </location>
</feature>
<accession>A0AA36JRQ9</accession>
<evidence type="ECO:0000313" key="6">
    <source>
        <dbReference type="EMBL" id="CAJ1410565.1"/>
    </source>
</evidence>
<dbReference type="Gene3D" id="2.40.50.140">
    <property type="entry name" value="Nucleic acid-binding proteins"/>
    <property type="match status" value="1"/>
</dbReference>
<feature type="domain" description="RanBP2-type" evidence="5">
    <location>
        <begin position="44"/>
        <end position="72"/>
    </location>
</feature>
<evidence type="ECO:0000256" key="2">
    <source>
        <dbReference type="ARBA" id="ARBA00022771"/>
    </source>
</evidence>
<organism evidence="6 7">
    <name type="scientific">Effrenium voratum</name>
    <dbReference type="NCBI Taxonomy" id="2562239"/>
    <lineage>
        <taxon>Eukaryota</taxon>
        <taxon>Sar</taxon>
        <taxon>Alveolata</taxon>
        <taxon>Dinophyceae</taxon>
        <taxon>Suessiales</taxon>
        <taxon>Symbiodiniaceae</taxon>
        <taxon>Effrenium</taxon>
    </lineage>
</organism>
<evidence type="ECO:0000313" key="7">
    <source>
        <dbReference type="Proteomes" id="UP001178507"/>
    </source>
</evidence>
<dbReference type="GO" id="GO:0070042">
    <property type="term" value="F:rRNA (uridine-N3-)-methyltransferase activity"/>
    <property type="evidence" value="ECO:0007669"/>
    <property type="project" value="InterPro"/>
</dbReference>
<dbReference type="InterPro" id="IPR019446">
    <property type="entry name" value="BMT5-like"/>
</dbReference>
<proteinExistence type="predicted"/>
<feature type="domain" description="RanBP2-type" evidence="5">
    <location>
        <begin position="113"/>
        <end position="141"/>
    </location>
</feature>
<keyword evidence="2" id="KW-0863">Zinc-finger</keyword>
<evidence type="ECO:0000259" key="5">
    <source>
        <dbReference type="SMART" id="SM00547"/>
    </source>
</evidence>
<evidence type="ECO:0000256" key="4">
    <source>
        <dbReference type="SAM" id="MobiDB-lite"/>
    </source>
</evidence>
<dbReference type="InterPro" id="IPR012340">
    <property type="entry name" value="NA-bd_OB-fold"/>
</dbReference>
<keyword evidence="3" id="KW-0862">Zinc</keyword>
<name>A0AA36JRQ9_9DINO</name>
<sequence>MWACECGFSNRESNTVCGGTGQLGCKAPRPTAAAARNGYGDKGSEWHCSCGFRNRSHNTVCGGTGRLGCRQARPPPGPPAAPPDARAAFATTLTPPPPPGLEPPREEREGQPDVWYCGCGFRNRPTNTRCGGNGTMGCGLARPVETPEPALAPPLPPLAPPPWVPAVLEQEEKEQGAIDAPQAAIDAPAGAASGGAWVCSCGWRNQACNDKCGGFGPLGCKTARPQEPEPVKEQVKWLCKGCDSENAGEALLSCSFCDTARRFKGVLKSIGGDYSFISCPETVAAYGRDVYVSKAVLGSAFRRGGSATSGLPVSFSICLNDAKQPNARHVYPLERGAAEDEAFHGTVKYMSEEKGYGFIECQETMDCFGSDVHADLEHLRQCSLGQPVVFRIRLGAIGGRPQVRQLSVAGPAPEALPGKSAQGFAAELTEQHWAQALLLGEGDFSFAAAAAVRHSNANLVATTVMKEDIWRERFPEHGVVLESLRACGHSVRFEVDAREVDCSGYRLVVFNFPAVSAQEADAASGEKDESSSGALARAFLRNAARSGDDHALVVLGLWGRCDGKADSRLYGQDAHELVASAVAEEKRLEDALPDGYVRSGVHADYGFYTPYAEEGYNFRTNCTATFENSHKEWHLQACFVLRLAAKEPG</sequence>
<reference evidence="6" key="1">
    <citation type="submission" date="2023-08" db="EMBL/GenBank/DDBJ databases">
        <authorList>
            <person name="Chen Y."/>
            <person name="Shah S."/>
            <person name="Dougan E. K."/>
            <person name="Thang M."/>
            <person name="Chan C."/>
        </authorList>
    </citation>
    <scope>NUCLEOTIDE SEQUENCE</scope>
</reference>